<dbReference type="OrthoDB" id="9813301at2"/>
<sequence length="274" mass="32165">MFNEKETESVPPYTIFYCSKKNQFSRYIQWYFSTKKYAYEKADIFLFSYKVKDHKLLHLRRLGSVDMSLQQNKVVNLKLMAPLIDSVVIKPGQYFSIWKLTGKNNRKNGYKEALTLKGTEVSSSIGGGVCQMANLIHWMALHSKLQVVERFHHSLDFFPDNNRKIPFGTGAAIMYNYMDLELYNPSSENIIIKISVGPKYLEGSISSDTPVTTEYKVVEKNQYFKKIDNVYFRFNEIWREDQNNPSYKELLFKNKSRVIYNDKFIPQDLIKMNV</sequence>
<dbReference type="InterPro" id="IPR007391">
    <property type="entry name" value="Vancomycin_resist_VanW"/>
</dbReference>
<dbReference type="InterPro" id="IPR052913">
    <property type="entry name" value="Glycopeptide_resist_protein"/>
</dbReference>
<evidence type="ECO:0000313" key="1">
    <source>
        <dbReference type="EMBL" id="QEN04483.1"/>
    </source>
</evidence>
<gene>
    <name evidence="1" type="ORF">EW093_07140</name>
</gene>
<dbReference type="PANTHER" id="PTHR35788">
    <property type="entry name" value="EXPORTED PROTEIN-RELATED"/>
    <property type="match status" value="1"/>
</dbReference>
<dbReference type="KEGG" id="sper:EW093_07140"/>
<dbReference type="RefSeq" id="WP_149567730.1">
    <property type="nucleotide sequence ID" value="NZ_CP035807.1"/>
</dbReference>
<keyword evidence="2" id="KW-1185">Reference proteome</keyword>
<reference evidence="1 2" key="1">
    <citation type="submission" date="2019-02" db="EMBL/GenBank/DDBJ databases">
        <authorList>
            <person name="Fomenkov A."/>
            <person name="Dubinina G."/>
            <person name="Grabovich M."/>
            <person name="Vincze T."/>
            <person name="Roberts R.J."/>
        </authorList>
    </citation>
    <scope>NUCLEOTIDE SEQUENCE [LARGE SCALE GENOMIC DNA]</scope>
    <source>
        <strain evidence="1 2">P</strain>
    </source>
</reference>
<dbReference type="Pfam" id="PF04294">
    <property type="entry name" value="VanW"/>
    <property type="match status" value="1"/>
</dbReference>
<dbReference type="PANTHER" id="PTHR35788:SF1">
    <property type="entry name" value="EXPORTED PROTEIN"/>
    <property type="match status" value="1"/>
</dbReference>
<dbReference type="Proteomes" id="UP000323824">
    <property type="component" value="Chromosome"/>
</dbReference>
<proteinExistence type="predicted"/>
<reference evidence="1 2" key="2">
    <citation type="submission" date="2019-09" db="EMBL/GenBank/DDBJ databases">
        <title>Complete Genome Sequence and Methylome Analysis of free living Spirochaetas.</title>
        <authorList>
            <person name="Leshcheva N."/>
            <person name="Mikheeva N."/>
        </authorList>
    </citation>
    <scope>NUCLEOTIDE SEQUENCE [LARGE SCALE GENOMIC DNA]</scope>
    <source>
        <strain evidence="1 2">P</strain>
    </source>
</reference>
<name>A0A5C1Q8R1_9SPIO</name>
<dbReference type="EMBL" id="CP035807">
    <property type="protein sequence ID" value="QEN04483.1"/>
    <property type="molecule type" value="Genomic_DNA"/>
</dbReference>
<protein>
    <submittedName>
        <fullName evidence="1">Vancomycin resistance protein</fullName>
    </submittedName>
</protein>
<evidence type="ECO:0000313" key="2">
    <source>
        <dbReference type="Proteomes" id="UP000323824"/>
    </source>
</evidence>
<dbReference type="AlphaFoldDB" id="A0A5C1Q8R1"/>
<accession>A0A5C1Q8R1</accession>
<organism evidence="1 2">
    <name type="scientific">Thiospirochaeta perfilievii</name>
    <dbReference type="NCBI Taxonomy" id="252967"/>
    <lineage>
        <taxon>Bacteria</taxon>
        <taxon>Pseudomonadati</taxon>
        <taxon>Spirochaetota</taxon>
        <taxon>Spirochaetia</taxon>
        <taxon>Spirochaetales</taxon>
        <taxon>Spirochaetaceae</taxon>
        <taxon>Thiospirochaeta</taxon>
    </lineage>
</organism>